<dbReference type="Proteomes" id="UP000274922">
    <property type="component" value="Unassembled WGS sequence"/>
</dbReference>
<dbReference type="CDD" id="cd06464">
    <property type="entry name" value="ACD_sHsps-like"/>
    <property type="match status" value="1"/>
</dbReference>
<feature type="domain" description="SHSP" evidence="5">
    <location>
        <begin position="51"/>
        <end position="208"/>
    </location>
</feature>
<protein>
    <recommendedName>
        <fullName evidence="5">SHSP domain-containing protein</fullName>
    </recommendedName>
</protein>
<organism evidence="6 7">
    <name type="scientific">Caulochytrium protostelioides</name>
    <dbReference type="NCBI Taxonomy" id="1555241"/>
    <lineage>
        <taxon>Eukaryota</taxon>
        <taxon>Fungi</taxon>
        <taxon>Fungi incertae sedis</taxon>
        <taxon>Chytridiomycota</taxon>
        <taxon>Chytridiomycota incertae sedis</taxon>
        <taxon>Chytridiomycetes</taxon>
        <taxon>Caulochytriales</taxon>
        <taxon>Caulochytriaceae</taxon>
        <taxon>Caulochytrium</taxon>
    </lineage>
</organism>
<evidence type="ECO:0000256" key="4">
    <source>
        <dbReference type="SAM" id="MobiDB-lite"/>
    </source>
</evidence>
<gene>
    <name evidence="6" type="ORF">CXG81DRAFT_23785</name>
</gene>
<keyword evidence="7" id="KW-1185">Reference proteome</keyword>
<dbReference type="STRING" id="1555241.A0A4P9XED8"/>
<dbReference type="InterPro" id="IPR008978">
    <property type="entry name" value="HSP20-like_chaperone"/>
</dbReference>
<comment type="similarity">
    <text evidence="2 3">Belongs to the small heat shock protein (HSP20) family.</text>
</comment>
<dbReference type="Pfam" id="PF00011">
    <property type="entry name" value="HSP20"/>
    <property type="match status" value="1"/>
</dbReference>
<keyword evidence="1" id="KW-0346">Stress response</keyword>
<feature type="region of interest" description="Disordered" evidence="4">
    <location>
        <begin position="105"/>
        <end position="150"/>
    </location>
</feature>
<dbReference type="SUPFAM" id="SSF49764">
    <property type="entry name" value="HSP20-like chaperones"/>
    <property type="match status" value="1"/>
</dbReference>
<proteinExistence type="inferred from homology"/>
<evidence type="ECO:0000313" key="6">
    <source>
        <dbReference type="EMBL" id="RKP03520.1"/>
    </source>
</evidence>
<dbReference type="OrthoDB" id="1431247at2759"/>
<dbReference type="InterPro" id="IPR002068">
    <property type="entry name" value="A-crystallin/Hsp20_dom"/>
</dbReference>
<dbReference type="AlphaFoldDB" id="A0A4P9XED8"/>
<evidence type="ECO:0000313" key="7">
    <source>
        <dbReference type="Proteomes" id="UP000274922"/>
    </source>
</evidence>
<name>A0A4P9XED8_9FUNG</name>
<accession>A0A4P9XED8</accession>
<dbReference type="Gene3D" id="2.60.40.790">
    <property type="match status" value="1"/>
</dbReference>
<sequence length="208" mass="22236">MIESVIDAVDNLWSTGTPGSRSASQVPGGLEDLLNFGINQTRQRLGGLGTDLGLFKFPALTVQETDTHLIVHADIPGVQRQALTLDVKPEGWLTFSAERSGPADLARHRLDGGAGSAAGYDGHPDDAGSSEKPGKRGLLASLTPGSSSSDAHATTLYNERFFGQFKRQFKLPARINTATSQATLRDGVLELRLQKADQESSHRLTISD</sequence>
<evidence type="ECO:0000256" key="3">
    <source>
        <dbReference type="RuleBase" id="RU003616"/>
    </source>
</evidence>
<reference evidence="7" key="1">
    <citation type="journal article" date="2018" name="Nat. Microbiol.">
        <title>Leveraging single-cell genomics to expand the fungal tree of life.</title>
        <authorList>
            <person name="Ahrendt S.R."/>
            <person name="Quandt C.A."/>
            <person name="Ciobanu D."/>
            <person name="Clum A."/>
            <person name="Salamov A."/>
            <person name="Andreopoulos B."/>
            <person name="Cheng J.F."/>
            <person name="Woyke T."/>
            <person name="Pelin A."/>
            <person name="Henrissat B."/>
            <person name="Reynolds N.K."/>
            <person name="Benny G.L."/>
            <person name="Smith M.E."/>
            <person name="James T.Y."/>
            <person name="Grigoriev I.V."/>
        </authorList>
    </citation>
    <scope>NUCLEOTIDE SEQUENCE [LARGE SCALE GENOMIC DNA]</scope>
    <source>
        <strain evidence="7">ATCC 52028</strain>
    </source>
</reference>
<evidence type="ECO:0000259" key="5">
    <source>
        <dbReference type="PROSITE" id="PS01031"/>
    </source>
</evidence>
<evidence type="ECO:0000256" key="2">
    <source>
        <dbReference type="PROSITE-ProRule" id="PRU00285"/>
    </source>
</evidence>
<dbReference type="PROSITE" id="PS01031">
    <property type="entry name" value="SHSP"/>
    <property type="match status" value="1"/>
</dbReference>
<dbReference type="EMBL" id="ML014121">
    <property type="protein sequence ID" value="RKP03520.1"/>
    <property type="molecule type" value="Genomic_DNA"/>
</dbReference>
<dbReference type="PANTHER" id="PTHR11527">
    <property type="entry name" value="HEAT-SHOCK PROTEIN 20 FAMILY MEMBER"/>
    <property type="match status" value="1"/>
</dbReference>
<evidence type="ECO:0000256" key="1">
    <source>
        <dbReference type="ARBA" id="ARBA00023016"/>
    </source>
</evidence>
<dbReference type="InterPro" id="IPR031107">
    <property type="entry name" value="Small_HSP"/>
</dbReference>